<dbReference type="KEGG" id="hhy:Halhy_5909"/>
<name>F4KZ78_HALH1</name>
<accession>F4KZ78</accession>
<evidence type="ECO:0000313" key="3">
    <source>
        <dbReference type="Proteomes" id="UP000008461"/>
    </source>
</evidence>
<keyword evidence="1" id="KW-0812">Transmembrane</keyword>
<keyword evidence="3" id="KW-1185">Reference proteome</keyword>
<keyword evidence="1" id="KW-1133">Transmembrane helix</keyword>
<organism evidence="2 3">
    <name type="scientific">Haliscomenobacter hydrossis (strain ATCC 27775 / DSM 1100 / LMG 10767 / O)</name>
    <dbReference type="NCBI Taxonomy" id="760192"/>
    <lineage>
        <taxon>Bacteria</taxon>
        <taxon>Pseudomonadati</taxon>
        <taxon>Bacteroidota</taxon>
        <taxon>Saprospiria</taxon>
        <taxon>Saprospirales</taxon>
        <taxon>Haliscomenobacteraceae</taxon>
        <taxon>Haliscomenobacter</taxon>
    </lineage>
</organism>
<evidence type="ECO:0000256" key="1">
    <source>
        <dbReference type="SAM" id="Phobius"/>
    </source>
</evidence>
<dbReference type="EMBL" id="CP002691">
    <property type="protein sequence ID" value="AEE53732.1"/>
    <property type="molecule type" value="Genomic_DNA"/>
</dbReference>
<evidence type="ECO:0000313" key="2">
    <source>
        <dbReference type="EMBL" id="AEE53732.1"/>
    </source>
</evidence>
<reference evidence="2 3" key="1">
    <citation type="journal article" date="2011" name="Stand. Genomic Sci.">
        <title>Complete genome sequence of Haliscomenobacter hydrossis type strain (O).</title>
        <authorList>
            <consortium name="US DOE Joint Genome Institute (JGI-PGF)"/>
            <person name="Daligault H."/>
            <person name="Lapidus A."/>
            <person name="Zeytun A."/>
            <person name="Nolan M."/>
            <person name="Lucas S."/>
            <person name="Del Rio T.G."/>
            <person name="Tice H."/>
            <person name="Cheng J.F."/>
            <person name="Tapia R."/>
            <person name="Han C."/>
            <person name="Goodwin L."/>
            <person name="Pitluck S."/>
            <person name="Liolios K."/>
            <person name="Pagani I."/>
            <person name="Ivanova N."/>
            <person name="Huntemann M."/>
            <person name="Mavromatis K."/>
            <person name="Mikhailova N."/>
            <person name="Pati A."/>
            <person name="Chen A."/>
            <person name="Palaniappan K."/>
            <person name="Land M."/>
            <person name="Hauser L."/>
            <person name="Brambilla E.M."/>
            <person name="Rohde M."/>
            <person name="Verbarg S."/>
            <person name="Goker M."/>
            <person name="Bristow J."/>
            <person name="Eisen J.A."/>
            <person name="Markowitz V."/>
            <person name="Hugenholtz P."/>
            <person name="Kyrpides N.C."/>
            <person name="Klenk H.P."/>
            <person name="Woyke T."/>
        </authorList>
    </citation>
    <scope>NUCLEOTIDE SEQUENCE [LARGE SCALE GENOMIC DNA]</scope>
    <source>
        <strain evidence="3">ATCC 27775 / DSM 1100 / LMG 10767 / O</strain>
    </source>
</reference>
<keyword evidence="1" id="KW-0472">Membrane</keyword>
<gene>
    <name evidence="2" type="ordered locus">Halhy_5909</name>
</gene>
<sequence>MRIDKLYPYLMILIAVVGLYINYRQYVDAKQDCGCKDAAKTGTGTASLRMM</sequence>
<dbReference type="Proteomes" id="UP000008461">
    <property type="component" value="Chromosome"/>
</dbReference>
<protein>
    <submittedName>
        <fullName evidence="2">Uncharacterized protein</fullName>
    </submittedName>
</protein>
<dbReference type="STRING" id="760192.Halhy_5909"/>
<dbReference type="HOGENOM" id="CLU_3099461_0_0_10"/>
<dbReference type="AlphaFoldDB" id="F4KZ78"/>
<proteinExistence type="predicted"/>
<dbReference type="RefSeq" id="WP_013768260.1">
    <property type="nucleotide sequence ID" value="NC_015510.1"/>
</dbReference>
<reference key="2">
    <citation type="submission" date="2011-04" db="EMBL/GenBank/DDBJ databases">
        <title>Complete sequence of chromosome of Haliscomenobacter hydrossis DSM 1100.</title>
        <authorList>
            <consortium name="US DOE Joint Genome Institute (JGI-PGF)"/>
            <person name="Lucas S."/>
            <person name="Han J."/>
            <person name="Lapidus A."/>
            <person name="Bruce D."/>
            <person name="Goodwin L."/>
            <person name="Pitluck S."/>
            <person name="Peters L."/>
            <person name="Kyrpides N."/>
            <person name="Mavromatis K."/>
            <person name="Ivanova N."/>
            <person name="Ovchinnikova G."/>
            <person name="Pagani I."/>
            <person name="Daligault H."/>
            <person name="Detter J.C."/>
            <person name="Han C."/>
            <person name="Land M."/>
            <person name="Hauser L."/>
            <person name="Markowitz V."/>
            <person name="Cheng J.-F."/>
            <person name="Hugenholtz P."/>
            <person name="Woyke T."/>
            <person name="Wu D."/>
            <person name="Verbarg S."/>
            <person name="Frueling A."/>
            <person name="Brambilla E."/>
            <person name="Klenk H.-P."/>
            <person name="Eisen J.A."/>
        </authorList>
    </citation>
    <scope>NUCLEOTIDE SEQUENCE</scope>
    <source>
        <strain>DSM 1100</strain>
    </source>
</reference>
<feature type="transmembrane region" description="Helical" evidence="1">
    <location>
        <begin position="6"/>
        <end position="23"/>
    </location>
</feature>